<evidence type="ECO:0000256" key="1">
    <source>
        <dbReference type="SAM" id="Phobius"/>
    </source>
</evidence>
<sequence>MASTRLGKHAKPLSSAPGTRALCTLGMLSEGAAALAIGVALFGMVILAGGMAYMCKVVFLMPNWALLIAACAFVALIVAVCSGRLGKSLAAFVAHRPKAIDIAVGIACLLLLVVQIRLCRYYAFVTGWDSGVIVTEAWNIANDGALSITSYLSRYPNNLFLLWIAGQCGRIALALGFSTLDGLVFIFSILNCVSCALAMWFVYRTLSMATSRTWGLAGFLLCILVIWTSPWAGIMYSDAIVVCVPAVLAYLFISAHRSKGAKRVVLFALMGLVGVLGYKIKPQVLFMLFAVGFLLLVRLGFTIVRAVRERRAECVGETSASLVALLVGGLVAFSLVGALVAPWTSQLDEDAQFGMTHFLMMGMNPDSRGVYWEEDVTFSGSFDDPASRSSGNLEVVIDRVKEYGPVGLAGLFGDKLMTNFNDGTFAWGQEGHFFDYLPPESDSALASLVRSFYYPEGANYDLWRTYAQFVWILVLACCFVGLISSCTHSFLNRKSGMAHGLMTFTFVISLAMLMLIVFELLFEARARYLYSSATLFIFFAVLGMRWMLSRAHEWRASR</sequence>
<dbReference type="AlphaFoldDB" id="A0A7K0G8V7"/>
<feature type="transmembrane region" description="Helical" evidence="1">
    <location>
        <begin position="97"/>
        <end position="114"/>
    </location>
</feature>
<feature type="transmembrane region" description="Helical" evidence="1">
    <location>
        <begin position="319"/>
        <end position="341"/>
    </location>
</feature>
<protein>
    <recommendedName>
        <fullName evidence="4">Glycosyltransferase RgtA/B/C/D-like domain-containing protein</fullName>
    </recommendedName>
</protein>
<keyword evidence="3" id="KW-1185">Reference proteome</keyword>
<reference evidence="3" key="1">
    <citation type="submission" date="2019-08" db="EMBL/GenBank/DDBJ databases">
        <title>Arthrobacter sp. nov., isolated from plateau pika and Tibetan wild ass.</title>
        <authorList>
            <person name="Ge Y."/>
        </authorList>
    </citation>
    <scope>NUCLEOTIDE SEQUENCE [LARGE SCALE GENOMIC DNA]</scope>
    <source>
        <strain evidence="3">HF-1365</strain>
    </source>
</reference>
<dbReference type="EMBL" id="VTFZ01000003">
    <property type="protein sequence ID" value="MRX79784.1"/>
    <property type="molecule type" value="Genomic_DNA"/>
</dbReference>
<keyword evidence="1" id="KW-0472">Membrane</keyword>
<evidence type="ECO:0008006" key="4">
    <source>
        <dbReference type="Google" id="ProtNLM"/>
    </source>
</evidence>
<gene>
    <name evidence="2" type="ORF">GJE22_04095</name>
</gene>
<accession>A0A7K0G8V7</accession>
<feature type="transmembrane region" description="Helical" evidence="1">
    <location>
        <begin position="264"/>
        <end position="280"/>
    </location>
</feature>
<feature type="transmembrane region" description="Helical" evidence="1">
    <location>
        <begin position="209"/>
        <end position="227"/>
    </location>
</feature>
<feature type="transmembrane region" description="Helical" evidence="1">
    <location>
        <begin position="233"/>
        <end position="252"/>
    </location>
</feature>
<feature type="transmembrane region" description="Helical" evidence="1">
    <location>
        <begin position="528"/>
        <end position="548"/>
    </location>
</feature>
<dbReference type="Proteomes" id="UP000470010">
    <property type="component" value="Unassembled WGS sequence"/>
</dbReference>
<name>A0A7K0G8V7_9ACTN</name>
<dbReference type="RefSeq" id="WP_144688109.1">
    <property type="nucleotide sequence ID" value="NZ_VLLQ01000005.1"/>
</dbReference>
<evidence type="ECO:0000313" key="2">
    <source>
        <dbReference type="EMBL" id="MRX79784.1"/>
    </source>
</evidence>
<feature type="transmembrane region" description="Helical" evidence="1">
    <location>
        <begin position="503"/>
        <end position="522"/>
    </location>
</feature>
<feature type="transmembrane region" description="Helical" evidence="1">
    <location>
        <begin position="286"/>
        <end position="307"/>
    </location>
</feature>
<evidence type="ECO:0000313" key="3">
    <source>
        <dbReference type="Proteomes" id="UP000470010"/>
    </source>
</evidence>
<keyword evidence="1" id="KW-1133">Transmembrane helix</keyword>
<organism evidence="2 3">
    <name type="scientific">Enorma shizhengliae</name>
    <dbReference type="NCBI Taxonomy" id="2606615"/>
    <lineage>
        <taxon>Bacteria</taxon>
        <taxon>Bacillati</taxon>
        <taxon>Actinomycetota</taxon>
        <taxon>Coriobacteriia</taxon>
        <taxon>Coriobacteriales</taxon>
        <taxon>Coriobacteriaceae</taxon>
        <taxon>Enorma</taxon>
    </lineage>
</organism>
<feature type="transmembrane region" description="Helical" evidence="1">
    <location>
        <begin position="469"/>
        <end position="491"/>
    </location>
</feature>
<feature type="transmembrane region" description="Helical" evidence="1">
    <location>
        <begin position="64"/>
        <end position="85"/>
    </location>
</feature>
<comment type="caution">
    <text evidence="2">The sequence shown here is derived from an EMBL/GenBank/DDBJ whole genome shotgun (WGS) entry which is preliminary data.</text>
</comment>
<keyword evidence="1" id="KW-0812">Transmembrane</keyword>
<feature type="transmembrane region" description="Helical" evidence="1">
    <location>
        <begin position="183"/>
        <end position="202"/>
    </location>
</feature>
<proteinExistence type="predicted"/>
<feature type="transmembrane region" description="Helical" evidence="1">
    <location>
        <begin position="32"/>
        <end position="52"/>
    </location>
</feature>